<evidence type="ECO:0000313" key="2">
    <source>
        <dbReference type="Proteomes" id="UP001596175"/>
    </source>
</evidence>
<gene>
    <name evidence="1" type="ORF">ACFPK1_06945</name>
</gene>
<dbReference type="Proteomes" id="UP001596175">
    <property type="component" value="Unassembled WGS sequence"/>
</dbReference>
<evidence type="ECO:0000313" key="1">
    <source>
        <dbReference type="EMBL" id="MFC5137962.1"/>
    </source>
</evidence>
<accession>A0ABV9ZA94</accession>
<dbReference type="EMBL" id="JBHSKG010000002">
    <property type="protein sequence ID" value="MFC5137962.1"/>
    <property type="molecule type" value="Genomic_DNA"/>
</dbReference>
<reference evidence="2" key="1">
    <citation type="journal article" date="2019" name="Int. J. Syst. Evol. Microbiol.">
        <title>The Global Catalogue of Microorganisms (GCM) 10K type strain sequencing project: providing services to taxonomists for standard genome sequencing and annotation.</title>
        <authorList>
            <consortium name="The Broad Institute Genomics Platform"/>
            <consortium name="The Broad Institute Genome Sequencing Center for Infectious Disease"/>
            <person name="Wu L."/>
            <person name="Ma J."/>
        </authorList>
    </citation>
    <scope>NUCLEOTIDE SEQUENCE [LARGE SCALE GENOMIC DNA]</scope>
    <source>
        <strain evidence="2">XZYJ18</strain>
    </source>
</reference>
<protein>
    <recommendedName>
        <fullName evidence="3">B3/B4 tRNA-binding domain-containing protein</fullName>
    </recommendedName>
</protein>
<comment type="caution">
    <text evidence="1">The sequence shown here is derived from an EMBL/GenBank/DDBJ whole genome shotgun (WGS) entry which is preliminary data.</text>
</comment>
<dbReference type="RefSeq" id="WP_378020159.1">
    <property type="nucleotide sequence ID" value="NZ_JBHSKG010000002.1"/>
</dbReference>
<proteinExistence type="predicted"/>
<keyword evidence="2" id="KW-1185">Reference proteome</keyword>
<evidence type="ECO:0008006" key="3">
    <source>
        <dbReference type="Google" id="ProtNLM"/>
    </source>
</evidence>
<sequence length="208" mass="21885">MPPPQRGAVAPELAAEFPGLGLWWVAVDVAPRAREDGRARLHRLSDDYRPRDALSPGGRPAAHDAARVFARQVGLEPDAAGLLPDAVARESALAGHLVSRGAVADALLAVAVTAGVTLTAVDARGVTGAPRLRTAAADDTVGRLPLPPGTLVVADDRRALAALFTEPPHDLRPRRARGVVLWAVEVPDAPPWETEEAVWQAGRFLTGD</sequence>
<organism evidence="1 2">
    <name type="scientific">Actinomycetospora rhizophila</name>
    <dbReference type="NCBI Taxonomy" id="1416876"/>
    <lineage>
        <taxon>Bacteria</taxon>
        <taxon>Bacillati</taxon>
        <taxon>Actinomycetota</taxon>
        <taxon>Actinomycetes</taxon>
        <taxon>Pseudonocardiales</taxon>
        <taxon>Pseudonocardiaceae</taxon>
        <taxon>Actinomycetospora</taxon>
    </lineage>
</organism>
<name>A0ABV9ZA94_9PSEU</name>